<feature type="transmembrane region" description="Helical" evidence="6">
    <location>
        <begin position="885"/>
        <end position="906"/>
    </location>
</feature>
<dbReference type="PANTHER" id="PTHR21576">
    <property type="entry name" value="UNCHARACTERIZED NODULIN-LIKE PROTEIN"/>
    <property type="match status" value="1"/>
</dbReference>
<feature type="transmembrane region" description="Helical" evidence="6">
    <location>
        <begin position="156"/>
        <end position="181"/>
    </location>
</feature>
<dbReference type="Gene3D" id="1.20.1250.20">
    <property type="entry name" value="MFS general substrate transporter like domains"/>
    <property type="match status" value="1"/>
</dbReference>
<gene>
    <name evidence="7" type="ORF">JKF63_03807</name>
</gene>
<reference evidence="7 8" key="1">
    <citation type="submission" date="2021-02" db="EMBL/GenBank/DDBJ databases">
        <title>Porcisia hertigi Genome sequencing and assembly.</title>
        <authorList>
            <person name="Almutairi H."/>
            <person name="Gatherer D."/>
        </authorList>
    </citation>
    <scope>NUCLEOTIDE SEQUENCE [LARGE SCALE GENOMIC DNA]</scope>
    <source>
        <strain evidence="7 8">C119</strain>
    </source>
</reference>
<feature type="region of interest" description="Disordered" evidence="5">
    <location>
        <begin position="89"/>
        <end position="116"/>
    </location>
</feature>
<feature type="compositionally biased region" description="Basic and acidic residues" evidence="5">
    <location>
        <begin position="467"/>
        <end position="483"/>
    </location>
</feature>
<organism evidence="7 8">
    <name type="scientific">Porcisia hertigi</name>
    <dbReference type="NCBI Taxonomy" id="2761500"/>
    <lineage>
        <taxon>Eukaryota</taxon>
        <taxon>Discoba</taxon>
        <taxon>Euglenozoa</taxon>
        <taxon>Kinetoplastea</taxon>
        <taxon>Metakinetoplastina</taxon>
        <taxon>Trypanosomatida</taxon>
        <taxon>Trypanosomatidae</taxon>
        <taxon>Leishmaniinae</taxon>
        <taxon>Porcisia</taxon>
    </lineage>
</organism>
<name>A0A836LEZ8_9TRYP</name>
<evidence type="ECO:0000256" key="2">
    <source>
        <dbReference type="ARBA" id="ARBA00022692"/>
    </source>
</evidence>
<feature type="transmembrane region" description="Helical" evidence="6">
    <location>
        <begin position="253"/>
        <end position="274"/>
    </location>
</feature>
<dbReference type="GeneID" id="94289882"/>
<dbReference type="EMBL" id="JAFJZO010000031">
    <property type="protein sequence ID" value="KAG5497543.1"/>
    <property type="molecule type" value="Genomic_DNA"/>
</dbReference>
<dbReference type="InterPro" id="IPR011701">
    <property type="entry name" value="MFS"/>
</dbReference>
<evidence type="ECO:0000256" key="4">
    <source>
        <dbReference type="ARBA" id="ARBA00023136"/>
    </source>
</evidence>
<evidence type="ECO:0000256" key="6">
    <source>
        <dbReference type="SAM" id="Phobius"/>
    </source>
</evidence>
<feature type="region of interest" description="Disordered" evidence="5">
    <location>
        <begin position="1"/>
        <end position="25"/>
    </location>
</feature>
<evidence type="ECO:0000256" key="3">
    <source>
        <dbReference type="ARBA" id="ARBA00022989"/>
    </source>
</evidence>
<feature type="region of interest" description="Disordered" evidence="5">
    <location>
        <begin position="467"/>
        <end position="544"/>
    </location>
</feature>
<protein>
    <submittedName>
        <fullName evidence="7">Uncharacterized protein</fullName>
    </submittedName>
</protein>
<feature type="transmembrane region" description="Helical" evidence="6">
    <location>
        <begin position="777"/>
        <end position="803"/>
    </location>
</feature>
<dbReference type="Pfam" id="PF07690">
    <property type="entry name" value="MFS_1"/>
    <property type="match status" value="1"/>
</dbReference>
<dbReference type="OrthoDB" id="410267at2759"/>
<dbReference type="PANTHER" id="PTHR21576:SF157">
    <property type="entry name" value="NODULIN-LIKE DOMAIN-CONTAINING PROTEIN"/>
    <property type="match status" value="1"/>
</dbReference>
<feature type="transmembrane region" description="Helical" evidence="6">
    <location>
        <begin position="193"/>
        <end position="213"/>
    </location>
</feature>
<feature type="transmembrane region" description="Helical" evidence="6">
    <location>
        <begin position="409"/>
        <end position="427"/>
    </location>
</feature>
<evidence type="ECO:0000256" key="1">
    <source>
        <dbReference type="ARBA" id="ARBA00004141"/>
    </source>
</evidence>
<dbReference type="AlphaFoldDB" id="A0A836LEZ8"/>
<feature type="transmembrane region" description="Helical" evidence="6">
    <location>
        <begin position="705"/>
        <end position="724"/>
    </location>
</feature>
<dbReference type="GO" id="GO:0022857">
    <property type="term" value="F:transmembrane transporter activity"/>
    <property type="evidence" value="ECO:0007669"/>
    <property type="project" value="InterPro"/>
</dbReference>
<comment type="caution">
    <text evidence="7">The sequence shown here is derived from an EMBL/GenBank/DDBJ whole genome shotgun (WGS) entry which is preliminary data.</text>
</comment>
<feature type="transmembrane region" description="Helical" evidence="6">
    <location>
        <begin position="313"/>
        <end position="333"/>
    </location>
</feature>
<dbReference type="Proteomes" id="UP000674318">
    <property type="component" value="Unassembled WGS sequence"/>
</dbReference>
<feature type="region of interest" description="Disordered" evidence="5">
    <location>
        <begin position="607"/>
        <end position="630"/>
    </location>
</feature>
<evidence type="ECO:0000256" key="5">
    <source>
        <dbReference type="SAM" id="MobiDB-lite"/>
    </source>
</evidence>
<proteinExistence type="predicted"/>
<evidence type="ECO:0000313" key="7">
    <source>
        <dbReference type="EMBL" id="KAG5497543.1"/>
    </source>
</evidence>
<evidence type="ECO:0000313" key="8">
    <source>
        <dbReference type="Proteomes" id="UP000674318"/>
    </source>
</evidence>
<feature type="transmembrane region" description="Helical" evidence="6">
    <location>
        <begin position="843"/>
        <end position="865"/>
    </location>
</feature>
<keyword evidence="2 6" id="KW-0812">Transmembrane</keyword>
<dbReference type="InterPro" id="IPR036259">
    <property type="entry name" value="MFS_trans_sf"/>
</dbReference>
<dbReference type="RefSeq" id="XP_067755011.1">
    <property type="nucleotide sequence ID" value="XM_067899805.1"/>
</dbReference>
<keyword evidence="4 6" id="KW-0472">Membrane</keyword>
<feature type="transmembrane region" description="Helical" evidence="6">
    <location>
        <begin position="744"/>
        <end position="765"/>
    </location>
</feature>
<dbReference type="GO" id="GO:0016020">
    <property type="term" value="C:membrane"/>
    <property type="evidence" value="ECO:0007669"/>
    <property type="project" value="UniProtKB-SubCell"/>
</dbReference>
<comment type="subcellular location">
    <subcellularLocation>
        <location evidence="1">Membrane</location>
        <topology evidence="1">Multi-pass membrane protein</topology>
    </subcellularLocation>
</comment>
<sequence>MAHDTSSAHHQSALEVDATDPPAPARRSFRVSFAAPRREDGKEVHVNHTASQQYDLSFISCGTHHSDHARELVTPRSPLYPQNVISFAGQRAPPLGGKNTSHTSSEPIEDDDMQRRNNRKTTTKLAYFDKTPGHDAASGALLIYPRKIDNLRRFRILFLGLLLSISSSTQGMHAVFGVLYLQQAYQFTPREMTIVYLSGVAVGMFTLPFGVLYDWFGPRIVVALGSIIASLGHMLFALTFAGHIPHTVSNCAVFYAVMCWGCYALNVAALPAVLTHMPRDRGQPTGLLQTFSGLGASVFACLFRGFFENNFENLMWFMFALTLAAGAGGTWFLEDAPYVVNRWQQRRITPRQQLRAYLIRNRYMSQLVPKRRYTIMTAVLVLLNLYLTIQAVCVSYLAVDMTPGKLRGIAIGAIVIVLMVLLLVVPLDSIDGLSEQDKQVIADAKAKEEALRDMQEERYLQRHLEARRAEAHDGRKQEQKSRSAYETSEVVGDEVSPSSPECVVAGKASSNAAAGLSTAPRRQQSRLPRPKPLCLDNEGDVEEEAQGISLPHAPVPVGPARGGAAVRECHPRGGVLSEAFGLPLYELTGPERSLVPVYMDDVGNDSEEAPHFTGASDKEKHCESQESNPGNPFVTVQVDADCESLPPPAFGSPSAGSEPEYLKLRRTAPSTHAHPRVETITLCGEVYVVPVYQTTFLESLTYLDLWLIFYTTLCVWGIGLVMTGNWNIQIMVKARYGAMEPKHYVLFSAMCGVSVAGGRVFLGVYERVLQLLRERAGTVVVPTLIYPIASVGLFVGVLLWIALPGSKALIMAYLVAAFFYGMSTSATFYVLGTIFDRDIGMHYGFCYLGAGVGFVLCYWRAWYLSYESEASPLTLGYCIGARRCMNSAVGVYLALAFSSIISSYVVHRRYSKLVRGELAQRRVIVPRIKQMLVACGCCKNSEGVKKRRSGCAAETLEGPENQLQAQA</sequence>
<feature type="transmembrane region" description="Helical" evidence="6">
    <location>
        <begin position="220"/>
        <end position="241"/>
    </location>
</feature>
<keyword evidence="3 6" id="KW-1133">Transmembrane helix</keyword>
<feature type="transmembrane region" description="Helical" evidence="6">
    <location>
        <begin position="373"/>
        <end position="397"/>
    </location>
</feature>
<keyword evidence="8" id="KW-1185">Reference proteome</keyword>
<feature type="transmembrane region" description="Helical" evidence="6">
    <location>
        <begin position="286"/>
        <end position="307"/>
    </location>
</feature>
<dbReference type="SUPFAM" id="SSF103473">
    <property type="entry name" value="MFS general substrate transporter"/>
    <property type="match status" value="2"/>
</dbReference>
<feature type="transmembrane region" description="Helical" evidence="6">
    <location>
        <begin position="809"/>
        <end position="831"/>
    </location>
</feature>
<dbReference type="KEGG" id="phet:94289882"/>
<accession>A0A836LEZ8</accession>